<dbReference type="InterPro" id="IPR033162">
    <property type="entry name" value="TBCD"/>
</dbReference>
<dbReference type="GO" id="GO:0070830">
    <property type="term" value="P:bicellular tight junction assembly"/>
    <property type="evidence" value="ECO:0000318"/>
    <property type="project" value="GO_Central"/>
</dbReference>
<reference evidence="1 2" key="1">
    <citation type="journal article" date="2011" name="Science">
        <title>The ecoresponsive genome of Daphnia pulex.</title>
        <authorList>
            <person name="Colbourne J.K."/>
            <person name="Pfrender M.E."/>
            <person name="Gilbert D."/>
            <person name="Thomas W.K."/>
            <person name="Tucker A."/>
            <person name="Oakley T.H."/>
            <person name="Tokishita S."/>
            <person name="Aerts A."/>
            <person name="Arnold G.J."/>
            <person name="Basu M.K."/>
            <person name="Bauer D.J."/>
            <person name="Caceres C.E."/>
            <person name="Carmel L."/>
            <person name="Casola C."/>
            <person name="Choi J.H."/>
            <person name="Detter J.C."/>
            <person name="Dong Q."/>
            <person name="Dusheyko S."/>
            <person name="Eads B.D."/>
            <person name="Frohlich T."/>
            <person name="Geiler-Samerotte K.A."/>
            <person name="Gerlach D."/>
            <person name="Hatcher P."/>
            <person name="Jogdeo S."/>
            <person name="Krijgsveld J."/>
            <person name="Kriventseva E.V."/>
            <person name="Kultz D."/>
            <person name="Laforsch C."/>
            <person name="Lindquist E."/>
            <person name="Lopez J."/>
            <person name="Manak J.R."/>
            <person name="Muller J."/>
            <person name="Pangilinan J."/>
            <person name="Patwardhan R.P."/>
            <person name="Pitluck S."/>
            <person name="Pritham E.J."/>
            <person name="Rechtsteiner A."/>
            <person name="Rho M."/>
            <person name="Rogozin I.B."/>
            <person name="Sakarya O."/>
            <person name="Salamov A."/>
            <person name="Schaack S."/>
            <person name="Shapiro H."/>
            <person name="Shiga Y."/>
            <person name="Skalitzky C."/>
            <person name="Smith Z."/>
            <person name="Souvorov A."/>
            <person name="Sung W."/>
            <person name="Tang Z."/>
            <person name="Tsuchiya D."/>
            <person name="Tu H."/>
            <person name="Vos H."/>
            <person name="Wang M."/>
            <person name="Wolf Y.I."/>
            <person name="Yamagata H."/>
            <person name="Yamada T."/>
            <person name="Ye Y."/>
            <person name="Shaw J.R."/>
            <person name="Andrews J."/>
            <person name="Crease T.J."/>
            <person name="Tang H."/>
            <person name="Lucas S.M."/>
            <person name="Robertson H.M."/>
            <person name="Bork P."/>
            <person name="Koonin E.V."/>
            <person name="Zdobnov E.M."/>
            <person name="Grigoriev I.V."/>
            <person name="Lynch M."/>
            <person name="Boore J.L."/>
        </authorList>
    </citation>
    <scope>NUCLEOTIDE SEQUENCE [LARGE SCALE GENOMIC DNA]</scope>
</reference>
<dbReference type="GO" id="GO:0005096">
    <property type="term" value="F:GTPase activator activity"/>
    <property type="evidence" value="ECO:0000318"/>
    <property type="project" value="GO_Central"/>
</dbReference>
<dbReference type="InterPro" id="IPR016024">
    <property type="entry name" value="ARM-type_fold"/>
</dbReference>
<dbReference type="eggNOG" id="KOG1943">
    <property type="taxonomic scope" value="Eukaryota"/>
</dbReference>
<evidence type="ECO:0000313" key="1">
    <source>
        <dbReference type="EMBL" id="EFX61963.1"/>
    </source>
</evidence>
<accession>E9I217</accession>
<dbReference type="GO" id="GO:0048487">
    <property type="term" value="F:beta-tubulin binding"/>
    <property type="evidence" value="ECO:0000318"/>
    <property type="project" value="GO_Central"/>
</dbReference>
<evidence type="ECO:0000313" key="2">
    <source>
        <dbReference type="Proteomes" id="UP000000305"/>
    </source>
</evidence>
<dbReference type="GO" id="GO:0006457">
    <property type="term" value="P:protein folding"/>
    <property type="evidence" value="ECO:0000318"/>
    <property type="project" value="GO_Central"/>
</dbReference>
<dbReference type="Gene3D" id="1.25.10.10">
    <property type="entry name" value="Leucine-rich Repeat Variant"/>
    <property type="match status" value="1"/>
</dbReference>
<dbReference type="GO" id="GO:0016328">
    <property type="term" value="C:lateral plasma membrane"/>
    <property type="evidence" value="ECO:0000318"/>
    <property type="project" value="GO_Central"/>
</dbReference>
<gene>
    <name evidence="1" type="ORF">DAPPUDRAFT_271388</name>
</gene>
<dbReference type="Proteomes" id="UP000000305">
    <property type="component" value="Unassembled WGS sequence"/>
</dbReference>
<dbReference type="SUPFAM" id="SSF48371">
    <property type="entry name" value="ARM repeat"/>
    <property type="match status" value="1"/>
</dbReference>
<dbReference type="HOGENOM" id="CLU_533475_0_0_1"/>
<dbReference type="PANTHER" id="PTHR12658">
    <property type="entry name" value="BETA-TUBULIN COFACTOR D"/>
    <property type="match status" value="1"/>
</dbReference>
<proteinExistence type="predicted"/>
<name>E9I217_DAPPU</name>
<dbReference type="GO" id="GO:0007023">
    <property type="term" value="P:post-chaperonin tubulin folding pathway"/>
    <property type="evidence" value="ECO:0007669"/>
    <property type="project" value="InterPro"/>
</dbReference>
<dbReference type="EMBL" id="GL733953">
    <property type="protein sequence ID" value="EFX61963.1"/>
    <property type="molecule type" value="Genomic_DNA"/>
</dbReference>
<dbReference type="OrthoDB" id="6336275at2759"/>
<dbReference type="GO" id="GO:0034333">
    <property type="term" value="P:adherens junction assembly"/>
    <property type="evidence" value="ECO:0000318"/>
    <property type="project" value="GO_Central"/>
</dbReference>
<keyword evidence="2" id="KW-1185">Reference proteome</keyword>
<dbReference type="PANTHER" id="PTHR12658:SF0">
    <property type="entry name" value="TUBULIN-SPECIFIC CHAPERONE D"/>
    <property type="match status" value="1"/>
</dbReference>
<organism evidence="1 2">
    <name type="scientific">Daphnia pulex</name>
    <name type="common">Water flea</name>
    <dbReference type="NCBI Taxonomy" id="6669"/>
    <lineage>
        <taxon>Eukaryota</taxon>
        <taxon>Metazoa</taxon>
        <taxon>Ecdysozoa</taxon>
        <taxon>Arthropoda</taxon>
        <taxon>Crustacea</taxon>
        <taxon>Branchiopoda</taxon>
        <taxon>Diplostraca</taxon>
        <taxon>Cladocera</taxon>
        <taxon>Anomopoda</taxon>
        <taxon>Daphniidae</taxon>
        <taxon>Daphnia</taxon>
    </lineage>
</organism>
<dbReference type="PhylomeDB" id="E9I217"/>
<evidence type="ECO:0008006" key="3">
    <source>
        <dbReference type="Google" id="ProtNLM"/>
    </source>
</evidence>
<dbReference type="InParanoid" id="E9I217"/>
<dbReference type="Pfam" id="PF23579">
    <property type="entry name" value="ARM_TBCD"/>
    <property type="match status" value="1"/>
</dbReference>
<dbReference type="AlphaFoldDB" id="E9I217"/>
<dbReference type="FunFam" id="1.25.10.10:FF:001099">
    <property type="entry name" value="Uncharacterized protein"/>
    <property type="match status" value="1"/>
</dbReference>
<dbReference type="GO" id="GO:0007021">
    <property type="term" value="P:tubulin complex assembly"/>
    <property type="evidence" value="ECO:0007669"/>
    <property type="project" value="InterPro"/>
</dbReference>
<dbReference type="GO" id="GO:0000226">
    <property type="term" value="P:microtubule cytoskeleton organization"/>
    <property type="evidence" value="ECO:0000318"/>
    <property type="project" value="GO_Central"/>
</dbReference>
<protein>
    <recommendedName>
        <fullName evidence="3">Tubulin-specific chaperone D</fullName>
    </recommendedName>
</protein>
<dbReference type="KEGG" id="dpx:DAPPUDRAFT_271388"/>
<dbReference type="InterPro" id="IPR011989">
    <property type="entry name" value="ARM-like"/>
</dbReference>
<sequence length="511" mass="57592">MTLEVADECTQKEIDVIGLGCLKESFTEHSEVEKLIDELRTSAQHQTNQTDIQEVLDYEVKHVAFRCLYFISKVRGYKVVAIHLPHETADLEPLLHYLENQDPGVQLKWETHYSLLLWLSLVVKIPFHLQRFDTSTSEPIMGGLMSKIPIYRDSSIGLMSLFVAQYEEYRPHLIQHLVDRKVIHWHTLIRQLTSQALHQMTFLDPESMKLILSTQILPRCTNPELYLRHGSILASGKVISALCQVAKDHQRRLPDELGDAAMESITQTCIDILEARFWRSFGGDPMRIAVCHFIQDFSSGGFPLLDAVVDRWLKALRECLASADSNVQQSAISAVTASIGEYFRHQPVEKLTTLLNHFLPEVTSNNQQARVGNALALGSMPRFLLTVSLPKVIQQLCTCALITDKTLQWAESRKNALKALSLVCTTVGIAPSSPVKMTDGLIFIYFEISGVDQVTLAGIFRTFIDGFEDYTVDSRGDIGAIVRESAMYSIQVLTNTSQPELLEADLIRSYQ</sequence>